<feature type="transmembrane region" description="Helical" evidence="6">
    <location>
        <begin position="322"/>
        <end position="340"/>
    </location>
</feature>
<name>A0A367YKH8_9ASCO</name>
<comment type="caution">
    <text evidence="8">The sequence shown here is derived from an EMBL/GenBank/DDBJ whole genome shotgun (WGS) entry which is preliminary data.</text>
</comment>
<dbReference type="PANTHER" id="PTHR43341">
    <property type="entry name" value="AMINO ACID PERMEASE"/>
    <property type="match status" value="1"/>
</dbReference>
<protein>
    <submittedName>
        <fullName evidence="8">Proline-specific permease</fullName>
    </submittedName>
</protein>
<dbReference type="GO" id="GO:0015171">
    <property type="term" value="F:amino acid transmembrane transporter activity"/>
    <property type="evidence" value="ECO:0007669"/>
    <property type="project" value="TreeGrafter"/>
</dbReference>
<feature type="transmembrane region" description="Helical" evidence="6">
    <location>
        <begin position="391"/>
        <end position="411"/>
    </location>
</feature>
<keyword evidence="9" id="KW-1185">Reference proteome</keyword>
<dbReference type="PANTHER" id="PTHR43341:SF18">
    <property type="entry name" value="AMINO ACID PERMEASE_ SLC12A DOMAIN-CONTAINING PROTEIN"/>
    <property type="match status" value="1"/>
</dbReference>
<dbReference type="OrthoDB" id="3900342at2759"/>
<comment type="subcellular location">
    <subcellularLocation>
        <location evidence="1">Membrane</location>
        <topology evidence="1">Multi-pass membrane protein</topology>
    </subcellularLocation>
</comment>
<dbReference type="InterPro" id="IPR050524">
    <property type="entry name" value="APC_YAT"/>
</dbReference>
<feature type="domain" description="Amino acid permease/ SLC12A" evidence="7">
    <location>
        <begin position="89"/>
        <end position="415"/>
    </location>
</feature>
<evidence type="ECO:0000256" key="3">
    <source>
        <dbReference type="ARBA" id="ARBA00022692"/>
    </source>
</evidence>
<comment type="similarity">
    <text evidence="2">Belongs to the amino acid-polyamine-organocation (APC) superfamily. YAT (TC 2.A.3.10) family.</text>
</comment>
<keyword evidence="5 6" id="KW-0472">Membrane</keyword>
<evidence type="ECO:0000259" key="7">
    <source>
        <dbReference type="Pfam" id="PF00324"/>
    </source>
</evidence>
<feature type="transmembrane region" description="Helical" evidence="6">
    <location>
        <begin position="91"/>
        <end position="111"/>
    </location>
</feature>
<keyword evidence="4 6" id="KW-1133">Transmembrane helix</keyword>
<dbReference type="GO" id="GO:0016020">
    <property type="term" value="C:membrane"/>
    <property type="evidence" value="ECO:0007669"/>
    <property type="project" value="UniProtKB-SubCell"/>
</dbReference>
<accession>A0A367YKH8</accession>
<dbReference type="EMBL" id="QLNQ01000020">
    <property type="protein sequence ID" value="RCK65492.1"/>
    <property type="molecule type" value="Genomic_DNA"/>
</dbReference>
<organism evidence="8 9">
    <name type="scientific">Candida viswanathii</name>
    <dbReference type="NCBI Taxonomy" id="5486"/>
    <lineage>
        <taxon>Eukaryota</taxon>
        <taxon>Fungi</taxon>
        <taxon>Dikarya</taxon>
        <taxon>Ascomycota</taxon>
        <taxon>Saccharomycotina</taxon>
        <taxon>Pichiomycetes</taxon>
        <taxon>Debaryomycetaceae</taxon>
        <taxon>Candida/Lodderomyces clade</taxon>
        <taxon>Candida</taxon>
    </lineage>
</organism>
<dbReference type="InterPro" id="IPR004841">
    <property type="entry name" value="AA-permease/SLC12A_dom"/>
</dbReference>
<dbReference type="AlphaFoldDB" id="A0A367YKH8"/>
<feature type="transmembrane region" description="Helical" evidence="6">
    <location>
        <begin position="361"/>
        <end position="385"/>
    </location>
</feature>
<proteinExistence type="inferred from homology"/>
<evidence type="ECO:0000313" key="9">
    <source>
        <dbReference type="Proteomes" id="UP000253472"/>
    </source>
</evidence>
<gene>
    <name evidence="8" type="primary">PUT4</name>
    <name evidence="8" type="ORF">Cantr_01192</name>
</gene>
<evidence type="ECO:0000256" key="4">
    <source>
        <dbReference type="ARBA" id="ARBA00022989"/>
    </source>
</evidence>
<evidence type="ECO:0000256" key="1">
    <source>
        <dbReference type="ARBA" id="ARBA00004141"/>
    </source>
</evidence>
<feature type="transmembrane region" description="Helical" evidence="6">
    <location>
        <begin position="283"/>
        <end position="302"/>
    </location>
</feature>
<evidence type="ECO:0000256" key="6">
    <source>
        <dbReference type="SAM" id="Phobius"/>
    </source>
</evidence>
<dbReference type="Gene3D" id="1.20.1740.10">
    <property type="entry name" value="Amino acid/polyamine transporter I"/>
    <property type="match status" value="1"/>
</dbReference>
<sequence>MSDDTKKEQGQVSVVATGADLESLNYSDESDVQIQAEKSSMTTTPCHCGTLATAGPVGIIIAYTFVGTVIGANQMAVCEASVFAQQLLIEFSFGILKILLVLGMVIVGLVIDLGGAPNHDRLGFRYWINPGPLLCTMPRGLWASFSVCGKVSTRLCTPLVGFRRLVCLQASRNIQEEPSTAQPSVCSTVSLCLFIMIFILSMIIPYNDPAIAEGSDGTARGSPFVIAIERAGIKVLPHIVNAVVLTSALSAANLQIVKSSRTIFALASRHQLPKFFLRVNRHGLPYVAVAFSCCFLPLAYMLSSLGASTVFSWFQNITSSNILFNWIIISVNHIAMSRAMRAQGYSRDQLPYKFKFGEFAAWYSLFFAVIFLLTGGFTTFIHGYWKFSTFFSAYFIIPLSICLYIFAKVFWKTKIKSPNEVPLKPLFYDVEARPEPPYPKIRGWQWINILWS</sequence>
<dbReference type="STRING" id="5486.A0A367YKH8"/>
<evidence type="ECO:0000256" key="5">
    <source>
        <dbReference type="ARBA" id="ARBA00023136"/>
    </source>
</evidence>
<evidence type="ECO:0000313" key="8">
    <source>
        <dbReference type="EMBL" id="RCK65492.1"/>
    </source>
</evidence>
<dbReference type="Proteomes" id="UP000253472">
    <property type="component" value="Unassembled WGS sequence"/>
</dbReference>
<evidence type="ECO:0000256" key="2">
    <source>
        <dbReference type="ARBA" id="ARBA00006983"/>
    </source>
</evidence>
<dbReference type="Pfam" id="PF00324">
    <property type="entry name" value="AA_permease"/>
    <property type="match status" value="1"/>
</dbReference>
<reference evidence="8 9" key="1">
    <citation type="submission" date="2018-06" db="EMBL/GenBank/DDBJ databases">
        <title>Whole genome sequencing of Candida tropicalis (genome annotated by CSBL at Korea University).</title>
        <authorList>
            <person name="Ahn J."/>
        </authorList>
    </citation>
    <scope>NUCLEOTIDE SEQUENCE [LARGE SCALE GENOMIC DNA]</scope>
    <source>
        <strain evidence="8 9">ATCC 20962</strain>
    </source>
</reference>
<feature type="transmembrane region" description="Helical" evidence="6">
    <location>
        <begin position="181"/>
        <end position="204"/>
    </location>
</feature>
<keyword evidence="3 6" id="KW-0812">Transmembrane</keyword>